<dbReference type="STRING" id="391936.S7S_00105"/>
<dbReference type="SUPFAM" id="SSF47203">
    <property type="entry name" value="Acyl-CoA dehydrogenase C-terminal domain-like"/>
    <property type="match status" value="1"/>
</dbReference>
<evidence type="ECO:0000259" key="8">
    <source>
        <dbReference type="Pfam" id="PF02770"/>
    </source>
</evidence>
<dbReference type="Pfam" id="PF02771">
    <property type="entry name" value="Acyl-CoA_dh_N"/>
    <property type="match status" value="1"/>
</dbReference>
<evidence type="ECO:0000259" key="7">
    <source>
        <dbReference type="Pfam" id="PF00441"/>
    </source>
</evidence>
<dbReference type="InterPro" id="IPR009100">
    <property type="entry name" value="AcylCoA_DH/oxidase_NM_dom_sf"/>
</dbReference>
<dbReference type="EMBL" id="CP004387">
    <property type="protein sequence ID" value="AJD46445.1"/>
    <property type="molecule type" value="Genomic_DNA"/>
</dbReference>
<evidence type="ECO:0000256" key="3">
    <source>
        <dbReference type="ARBA" id="ARBA00022630"/>
    </source>
</evidence>
<dbReference type="InterPro" id="IPR037069">
    <property type="entry name" value="AcylCoA_DH/ox_N_sf"/>
</dbReference>
<dbReference type="FunFam" id="1.20.140.10:FF:000001">
    <property type="entry name" value="Acyl-CoA dehydrogenase"/>
    <property type="match status" value="1"/>
</dbReference>
<dbReference type="Proteomes" id="UP000006764">
    <property type="component" value="Chromosome"/>
</dbReference>
<evidence type="ECO:0000313" key="11">
    <source>
        <dbReference type="Proteomes" id="UP000006764"/>
    </source>
</evidence>
<protein>
    <submittedName>
        <fullName evidence="10">Acyl-CoA dehydrogenase</fullName>
    </submittedName>
</protein>
<dbReference type="PROSITE" id="PS00073">
    <property type="entry name" value="ACYL_COA_DH_2"/>
    <property type="match status" value="1"/>
</dbReference>
<dbReference type="Pfam" id="PF00441">
    <property type="entry name" value="Acyl-CoA_dh_1"/>
    <property type="match status" value="1"/>
</dbReference>
<dbReference type="Gene3D" id="1.10.540.10">
    <property type="entry name" value="Acyl-CoA dehydrogenase/oxidase, N-terminal domain"/>
    <property type="match status" value="1"/>
</dbReference>
<dbReference type="Gene3D" id="1.20.140.10">
    <property type="entry name" value="Butyryl-CoA Dehydrogenase, subunit A, domain 3"/>
    <property type="match status" value="1"/>
</dbReference>
<comment type="cofactor">
    <cofactor evidence="1 6">
        <name>FAD</name>
        <dbReference type="ChEBI" id="CHEBI:57692"/>
    </cofactor>
</comment>
<evidence type="ECO:0000256" key="1">
    <source>
        <dbReference type="ARBA" id="ARBA00001974"/>
    </source>
</evidence>
<accession>A0A0B4XIC2</accession>
<dbReference type="GO" id="GO:0050660">
    <property type="term" value="F:flavin adenine dinucleotide binding"/>
    <property type="evidence" value="ECO:0007669"/>
    <property type="project" value="InterPro"/>
</dbReference>
<organism evidence="10 11">
    <name type="scientific">Isoalcanivorax pacificus W11-5</name>
    <dbReference type="NCBI Taxonomy" id="391936"/>
    <lineage>
        <taxon>Bacteria</taxon>
        <taxon>Pseudomonadati</taxon>
        <taxon>Pseudomonadota</taxon>
        <taxon>Gammaproteobacteria</taxon>
        <taxon>Oceanospirillales</taxon>
        <taxon>Alcanivoracaceae</taxon>
        <taxon>Isoalcanivorax</taxon>
    </lineage>
</organism>
<gene>
    <name evidence="10" type="ORF">S7S_00105</name>
</gene>
<evidence type="ECO:0000256" key="4">
    <source>
        <dbReference type="ARBA" id="ARBA00022827"/>
    </source>
</evidence>
<evidence type="ECO:0000256" key="2">
    <source>
        <dbReference type="ARBA" id="ARBA00009347"/>
    </source>
</evidence>
<dbReference type="Gene3D" id="2.40.110.10">
    <property type="entry name" value="Butyryl-CoA Dehydrogenase, subunit A, domain 2"/>
    <property type="match status" value="1"/>
</dbReference>
<dbReference type="AlphaFoldDB" id="A0A0B4XIC2"/>
<dbReference type="FunFam" id="2.40.110.10:FF:000002">
    <property type="entry name" value="Acyl-CoA dehydrogenase fadE12"/>
    <property type="match status" value="1"/>
</dbReference>
<dbReference type="OrthoDB" id="9770681at2"/>
<keyword evidence="4 6" id="KW-0274">FAD</keyword>
<dbReference type="PANTHER" id="PTHR43884">
    <property type="entry name" value="ACYL-COA DEHYDROGENASE"/>
    <property type="match status" value="1"/>
</dbReference>
<dbReference type="InterPro" id="IPR036250">
    <property type="entry name" value="AcylCo_DH-like_C"/>
</dbReference>
<proteinExistence type="inferred from homology"/>
<dbReference type="InterPro" id="IPR013786">
    <property type="entry name" value="AcylCoA_DH/ox_N"/>
</dbReference>
<dbReference type="KEGG" id="apac:S7S_00105"/>
<sequence>MLDQSEIELFRTNVRKYLEKEIGPHYAKWEKEEILPREVWTGLGENGFLCVDVPEEYGGFGAPFRLSAIVVEEASRLGFGGLASNISVHSDIVAPYILHLGTEEQKQTWLPKMVTGEAIGAIGMTEPGAGSDLQGMKTRAEKDGDSYVINGQKTFITNGQHCDVIVLATKTDPNAGSKGMTLFTVDTSLPGFSRGRNLEKMGHHCADTSELFFENVRVGADQILGGEGRGFANLMNELPRERLILAIGAVGACEGMLERTTTYVQERKAFGQSIAQFQNSRFKLANLKAQVEVNKAFVAQCTDQYDDGALSTTNASIAKYTTTELQGVVADQCLQLFGGYGYMQEYPISRDYVDARIQRIYGGTSEIMLEIIARDLLGRG</sequence>
<evidence type="ECO:0000259" key="9">
    <source>
        <dbReference type="Pfam" id="PF02771"/>
    </source>
</evidence>
<dbReference type="HOGENOM" id="CLU_018204_0_2_6"/>
<feature type="domain" description="Acyl-CoA dehydrogenase/oxidase C-terminal" evidence="7">
    <location>
        <begin position="228"/>
        <end position="376"/>
    </location>
</feature>
<dbReference type="GO" id="GO:0003995">
    <property type="term" value="F:acyl-CoA dehydrogenase activity"/>
    <property type="evidence" value="ECO:0007669"/>
    <property type="project" value="InterPro"/>
</dbReference>
<evidence type="ECO:0000313" key="10">
    <source>
        <dbReference type="EMBL" id="AJD46445.1"/>
    </source>
</evidence>
<dbReference type="PROSITE" id="PS00072">
    <property type="entry name" value="ACYL_COA_DH_1"/>
    <property type="match status" value="1"/>
</dbReference>
<dbReference type="RefSeq" id="WP_008734351.1">
    <property type="nucleotide sequence ID" value="NZ_CP004387.1"/>
</dbReference>
<dbReference type="Pfam" id="PF02770">
    <property type="entry name" value="Acyl-CoA_dh_M"/>
    <property type="match status" value="1"/>
</dbReference>
<keyword evidence="5 6" id="KW-0560">Oxidoreductase</keyword>
<name>A0A0B4XIC2_9GAMM</name>
<reference evidence="10 11" key="1">
    <citation type="journal article" date="2012" name="J. Bacteriol.">
        <title>Genome sequence of an alkane-degrading bacterium, Alcanivorax pacificus type strain W11-5, isolated from deep sea sediment.</title>
        <authorList>
            <person name="Lai Q."/>
            <person name="Shao Z."/>
        </authorList>
    </citation>
    <scope>NUCLEOTIDE SEQUENCE [LARGE SCALE GENOMIC DNA]</scope>
    <source>
        <strain evidence="10 11">W11-5</strain>
    </source>
</reference>
<dbReference type="PIRSF" id="PIRSF016578">
    <property type="entry name" value="HsaA"/>
    <property type="match status" value="1"/>
</dbReference>
<keyword evidence="11" id="KW-1185">Reference proteome</keyword>
<dbReference type="InterPro" id="IPR006089">
    <property type="entry name" value="Acyl-CoA_DH_CS"/>
</dbReference>
<dbReference type="FunFam" id="1.10.540.10:FF:000026">
    <property type="entry name" value="Acyl-CoA dehydrogenase medium chain"/>
    <property type="match status" value="1"/>
</dbReference>
<keyword evidence="3 6" id="KW-0285">Flavoprotein</keyword>
<feature type="domain" description="Acyl-CoA oxidase/dehydrogenase middle" evidence="8">
    <location>
        <begin position="121"/>
        <end position="216"/>
    </location>
</feature>
<dbReference type="InterPro" id="IPR009075">
    <property type="entry name" value="AcylCo_DH/oxidase_C"/>
</dbReference>
<dbReference type="InterPro" id="IPR006091">
    <property type="entry name" value="Acyl-CoA_Oxase/DH_mid-dom"/>
</dbReference>
<feature type="domain" description="Acyl-CoA dehydrogenase/oxidase N-terminal" evidence="9">
    <location>
        <begin position="6"/>
        <end position="117"/>
    </location>
</feature>
<evidence type="ECO:0000256" key="6">
    <source>
        <dbReference type="RuleBase" id="RU362125"/>
    </source>
</evidence>
<dbReference type="PANTHER" id="PTHR43884:SF12">
    <property type="entry name" value="ISOVALERYL-COA DEHYDROGENASE, MITOCHONDRIAL-RELATED"/>
    <property type="match status" value="1"/>
</dbReference>
<evidence type="ECO:0000256" key="5">
    <source>
        <dbReference type="ARBA" id="ARBA00023002"/>
    </source>
</evidence>
<dbReference type="SUPFAM" id="SSF56645">
    <property type="entry name" value="Acyl-CoA dehydrogenase NM domain-like"/>
    <property type="match status" value="1"/>
</dbReference>
<dbReference type="InterPro" id="IPR046373">
    <property type="entry name" value="Acyl-CoA_Oxase/DH_mid-dom_sf"/>
</dbReference>
<comment type="similarity">
    <text evidence="2 6">Belongs to the acyl-CoA dehydrogenase family.</text>
</comment>